<dbReference type="GO" id="GO:0016592">
    <property type="term" value="C:mediator complex"/>
    <property type="evidence" value="ECO:0000318"/>
    <property type="project" value="GO_Central"/>
</dbReference>
<accession>A0A2K1IDK2</accession>
<feature type="region of interest" description="Disordered" evidence="3">
    <location>
        <begin position="668"/>
        <end position="692"/>
    </location>
</feature>
<dbReference type="Proteomes" id="UP000006727">
    <property type="component" value="Chromosome 25"/>
</dbReference>
<feature type="region of interest" description="Disordered" evidence="3">
    <location>
        <begin position="304"/>
        <end position="394"/>
    </location>
</feature>
<feature type="compositionally biased region" description="Polar residues" evidence="3">
    <location>
        <begin position="857"/>
        <end position="869"/>
    </location>
</feature>
<proteinExistence type="inferred from homology"/>
<dbReference type="PANTHER" id="PTHR12433">
    <property type="entry name" value="MEDIATOR OF RNA POLYMERASE II TRANSCRIPTION SUBUNIT 25"/>
    <property type="match status" value="1"/>
</dbReference>
<gene>
    <name evidence="6" type="primary">LOC112277166</name>
    <name evidence="5" type="ORF">PHYPA_029505</name>
</gene>
<dbReference type="EMBL" id="ABEU02000025">
    <property type="protein sequence ID" value="PNR27353.1"/>
    <property type="molecule type" value="Genomic_DNA"/>
</dbReference>
<reference evidence="5 7" key="1">
    <citation type="journal article" date="2008" name="Science">
        <title>The Physcomitrella genome reveals evolutionary insights into the conquest of land by plants.</title>
        <authorList>
            <person name="Rensing S."/>
            <person name="Lang D."/>
            <person name="Zimmer A."/>
            <person name="Terry A."/>
            <person name="Salamov A."/>
            <person name="Shapiro H."/>
            <person name="Nishiyama T."/>
            <person name="Perroud P.-F."/>
            <person name="Lindquist E."/>
            <person name="Kamisugi Y."/>
            <person name="Tanahashi T."/>
            <person name="Sakakibara K."/>
            <person name="Fujita T."/>
            <person name="Oishi K."/>
            <person name="Shin-I T."/>
            <person name="Kuroki Y."/>
            <person name="Toyoda A."/>
            <person name="Suzuki Y."/>
            <person name="Hashimoto A."/>
            <person name="Yamaguchi K."/>
            <person name="Sugano A."/>
            <person name="Kohara Y."/>
            <person name="Fujiyama A."/>
            <person name="Anterola A."/>
            <person name="Aoki S."/>
            <person name="Ashton N."/>
            <person name="Barbazuk W.B."/>
            <person name="Barker E."/>
            <person name="Bennetzen J."/>
            <person name="Bezanilla M."/>
            <person name="Blankenship R."/>
            <person name="Cho S.H."/>
            <person name="Dutcher S."/>
            <person name="Estelle M."/>
            <person name="Fawcett J.A."/>
            <person name="Gundlach H."/>
            <person name="Hanada K."/>
            <person name="Heyl A."/>
            <person name="Hicks K.A."/>
            <person name="Hugh J."/>
            <person name="Lohr M."/>
            <person name="Mayer K."/>
            <person name="Melkozernov A."/>
            <person name="Murata T."/>
            <person name="Nelson D."/>
            <person name="Pils B."/>
            <person name="Prigge M."/>
            <person name="Reiss B."/>
            <person name="Renner T."/>
            <person name="Rombauts S."/>
            <person name="Rushton P."/>
            <person name="Sanderfoot A."/>
            <person name="Schween G."/>
            <person name="Shiu S.-H."/>
            <person name="Stueber K."/>
            <person name="Theodoulou F.L."/>
            <person name="Tu H."/>
            <person name="Van de Peer Y."/>
            <person name="Verrier P.J."/>
            <person name="Waters E."/>
            <person name="Wood A."/>
            <person name="Yang L."/>
            <person name="Cove D."/>
            <person name="Cuming A."/>
            <person name="Hasebe M."/>
            <person name="Lucas S."/>
            <person name="Mishler D.B."/>
            <person name="Reski R."/>
            <person name="Grigoriev I."/>
            <person name="Quatrano R.S."/>
            <person name="Boore J.L."/>
        </authorList>
    </citation>
    <scope>NUCLEOTIDE SEQUENCE [LARGE SCALE GENOMIC DNA]</scope>
    <source>
        <strain evidence="6 7">cv. Gransden 2004</strain>
    </source>
</reference>
<evidence type="ECO:0000256" key="2">
    <source>
        <dbReference type="ARBA" id="ARBA00019694"/>
    </source>
</evidence>
<dbReference type="KEGG" id="ppp:112277166"/>
<feature type="compositionally biased region" description="Polar residues" evidence="3">
    <location>
        <begin position="382"/>
        <end position="391"/>
    </location>
</feature>
<dbReference type="PaxDb" id="3218-PP1S233_16V6.1"/>
<feature type="domain" description="Mediator of RNA polymerase II transcription subunit 25 von Willebrand factor type A" evidence="4">
    <location>
        <begin position="4"/>
        <end position="220"/>
    </location>
</feature>
<evidence type="ECO:0000313" key="7">
    <source>
        <dbReference type="Proteomes" id="UP000006727"/>
    </source>
</evidence>
<dbReference type="AlphaFoldDB" id="A0A2K1IDK2"/>
<evidence type="ECO:0000313" key="5">
    <source>
        <dbReference type="EMBL" id="PNR27353.1"/>
    </source>
</evidence>
<organism evidence="5">
    <name type="scientific">Physcomitrium patens</name>
    <name type="common">Spreading-leaved earth moss</name>
    <name type="synonym">Physcomitrella patens</name>
    <dbReference type="NCBI Taxonomy" id="3218"/>
    <lineage>
        <taxon>Eukaryota</taxon>
        <taxon>Viridiplantae</taxon>
        <taxon>Streptophyta</taxon>
        <taxon>Embryophyta</taxon>
        <taxon>Bryophyta</taxon>
        <taxon>Bryophytina</taxon>
        <taxon>Bryopsida</taxon>
        <taxon>Funariidae</taxon>
        <taxon>Funariales</taxon>
        <taxon>Funariaceae</taxon>
        <taxon>Physcomitrium</taxon>
    </lineage>
</organism>
<comment type="similarity">
    <text evidence="1">Belongs to the Mediator complex subunit 25 family.</text>
</comment>
<dbReference type="Gramene" id="Pp3c25_2660V3.2">
    <property type="protein sequence ID" value="Pp3c25_2660V3.2"/>
    <property type="gene ID" value="Pp3c25_2660"/>
</dbReference>
<feature type="compositionally biased region" description="Low complexity" evidence="3">
    <location>
        <begin position="362"/>
        <end position="381"/>
    </location>
</feature>
<dbReference type="OrthoDB" id="7690434at2759"/>
<dbReference type="InterPro" id="IPR021419">
    <property type="entry name" value="Mediator_Med25_VWA"/>
</dbReference>
<dbReference type="STRING" id="3218.A0A2K1IDK2"/>
<dbReference type="PANTHER" id="PTHR12433:SF11">
    <property type="entry name" value="MEDIATOR OF RNA POLYMERASE II TRANSCRIPTION SUBUNIT 25"/>
    <property type="match status" value="1"/>
</dbReference>
<protein>
    <recommendedName>
        <fullName evidence="2">Mediator of RNA polymerase II transcription subunit 25</fullName>
    </recommendedName>
</protein>
<dbReference type="RefSeq" id="XP_024364980.1">
    <property type="nucleotide sequence ID" value="XM_024509212.2"/>
</dbReference>
<dbReference type="EnsemblPlants" id="Pp3c25_2660V3.1">
    <property type="protein sequence ID" value="Pp3c25_2660V3.1"/>
    <property type="gene ID" value="Pp3c25_2660"/>
</dbReference>
<keyword evidence="7" id="KW-1185">Reference proteome</keyword>
<dbReference type="FunCoup" id="A0A2K1IDK2">
    <property type="interactions" value="842"/>
</dbReference>
<dbReference type="Gramene" id="Pp3c25_2660V3.1">
    <property type="protein sequence ID" value="Pp3c25_2660V3.1"/>
    <property type="gene ID" value="Pp3c25_2660"/>
</dbReference>
<evidence type="ECO:0000259" key="4">
    <source>
        <dbReference type="Pfam" id="PF11265"/>
    </source>
</evidence>
<name>A0A2K1IDK2_PHYPA</name>
<feature type="compositionally biased region" description="Polar residues" evidence="3">
    <location>
        <begin position="309"/>
        <end position="337"/>
    </location>
</feature>
<dbReference type="Pfam" id="PF11265">
    <property type="entry name" value="Med25_VWA"/>
    <property type="match status" value="1"/>
</dbReference>
<evidence type="ECO:0000256" key="3">
    <source>
        <dbReference type="SAM" id="MobiDB-lite"/>
    </source>
</evidence>
<feature type="region of interest" description="Disordered" evidence="3">
    <location>
        <begin position="856"/>
        <end position="886"/>
    </location>
</feature>
<dbReference type="GeneID" id="112277166"/>
<dbReference type="OMA" id="NQMHQQT"/>
<sequence length="886" mass="93079">MMSQRQLVVAVEATGALGPFWSVLLTEYVDKIVRAFFDESNNQKNGSSPGEVALVVFNTHGSHSDFLLRQSGWTSSMDLFFKWLSALTFEGGGFSEAAVAEALAEALMMCCPGPKPPTVPHQKHCLLIAASNPYRLPTPVMRPPVILLSTGQAELQSEQWWLADAETVAKAFPPCQVSLSVIAPRQLPLLRSIYNGAKRNPRAADTGPDFSKLHLVLISEGFPEGKLALRRASGASNTAVSSSLSAKLEPLLATTTSAPSQPAVRPMPPSTAVGAMMGRQAVSNGSSGVTMENQSLSHNTVAAVPLPSQHPSSSGVSGTDTMQTSVQTSDTSASSQAKVGPVGGNPSTLGHVGTLTQPHKMPGGAVANGGPAVPSGASSNPTAPSSLTSGPATIIPGNGNVLTTIGSATTVGMNTGIGHSSIGTLSANANTIASSNLVGPTGSLVPNQLGPSTVSPLQQGVGQLPVSGAGQPQAKPLGAIAGMGVTTTALGTAGVNAGVNSMPPSSGFVQPVQPVQPLAPGIHGVTQTAQSATPPQQPSGSMKYTKLWEGILAGQRQQKPVPICKLEGYRQTSSSEKLAADWPPTMQIVRLIAQEYMNSKEYQGKAELLVFRPLSSHGFLVQLAEKKLCAVIQLPSQTLLLASTDKPGRMIGMLFPGDMVVFKPNVAPSSQQPTGAVPPMAGTGQAMGQTLGQSNFSQGQLQAQMHPQQLNAAQQMTAQQLNAQQMGPQQLNSQQLNAAQQMNTQQQMNAQQMGVQQMNPQQLNAAQQMNTQQQLNAQQMGVQQMNPQQLNAAQQMNTQQQLSAQQMGMQQMNPQQLNAAQQMSTQQMNPQQMSAQQMNPQQMNVQQINPQQMNVQHMNTQQMSPQQARPQIMPGPASLQGSGYLP</sequence>
<evidence type="ECO:0000313" key="6">
    <source>
        <dbReference type="EnsemblPlants" id="Pp3c25_2660V3.1"/>
    </source>
</evidence>
<evidence type="ECO:0000256" key="1">
    <source>
        <dbReference type="ARBA" id="ARBA00009102"/>
    </source>
</evidence>
<dbReference type="EnsemblPlants" id="Pp3c25_2660V3.2">
    <property type="protein sequence ID" value="Pp3c25_2660V3.2"/>
    <property type="gene ID" value="Pp3c25_2660"/>
</dbReference>
<dbReference type="GO" id="GO:0045944">
    <property type="term" value="P:positive regulation of transcription by RNA polymerase II"/>
    <property type="evidence" value="ECO:0000318"/>
    <property type="project" value="GO_Central"/>
</dbReference>
<dbReference type="GO" id="GO:0005667">
    <property type="term" value="C:transcription regulator complex"/>
    <property type="evidence" value="ECO:0000318"/>
    <property type="project" value="GO_Central"/>
</dbReference>
<reference evidence="6" key="3">
    <citation type="submission" date="2020-12" db="UniProtKB">
        <authorList>
            <consortium name="EnsemblPlants"/>
        </authorList>
    </citation>
    <scope>IDENTIFICATION</scope>
</reference>
<reference evidence="5 7" key="2">
    <citation type="journal article" date="2018" name="Plant J.">
        <title>The Physcomitrella patens chromosome-scale assembly reveals moss genome structure and evolution.</title>
        <authorList>
            <person name="Lang D."/>
            <person name="Ullrich K.K."/>
            <person name="Murat F."/>
            <person name="Fuchs J."/>
            <person name="Jenkins J."/>
            <person name="Haas F.B."/>
            <person name="Piednoel M."/>
            <person name="Gundlach H."/>
            <person name="Van Bel M."/>
            <person name="Meyberg R."/>
            <person name="Vives C."/>
            <person name="Morata J."/>
            <person name="Symeonidi A."/>
            <person name="Hiss M."/>
            <person name="Muchero W."/>
            <person name="Kamisugi Y."/>
            <person name="Saleh O."/>
            <person name="Blanc G."/>
            <person name="Decker E.L."/>
            <person name="van Gessel N."/>
            <person name="Grimwood J."/>
            <person name="Hayes R.D."/>
            <person name="Graham S.W."/>
            <person name="Gunter L.E."/>
            <person name="McDaniel S.F."/>
            <person name="Hoernstein S.N.W."/>
            <person name="Larsson A."/>
            <person name="Li F.W."/>
            <person name="Perroud P.F."/>
            <person name="Phillips J."/>
            <person name="Ranjan P."/>
            <person name="Rokshar D.S."/>
            <person name="Rothfels C.J."/>
            <person name="Schneider L."/>
            <person name="Shu S."/>
            <person name="Stevenson D.W."/>
            <person name="Thummler F."/>
            <person name="Tillich M."/>
            <person name="Villarreal Aguilar J.C."/>
            <person name="Widiez T."/>
            <person name="Wong G.K."/>
            <person name="Wymore A."/>
            <person name="Zhang Y."/>
            <person name="Zimmer A.D."/>
            <person name="Quatrano R.S."/>
            <person name="Mayer K.F.X."/>
            <person name="Goodstein D."/>
            <person name="Casacuberta J.M."/>
            <person name="Vandepoele K."/>
            <person name="Reski R."/>
            <person name="Cuming A.C."/>
            <person name="Tuskan G.A."/>
            <person name="Maumus F."/>
            <person name="Salse J."/>
            <person name="Schmutz J."/>
            <person name="Rensing S.A."/>
        </authorList>
    </citation>
    <scope>NUCLEOTIDE SEQUENCE [LARGE SCALE GENOMIC DNA]</scope>
    <source>
        <strain evidence="6 7">cv. Gransden 2004</strain>
    </source>
</reference>